<feature type="repeat" description="HEAT" evidence="2">
    <location>
        <begin position="463"/>
        <end position="500"/>
    </location>
</feature>
<keyword evidence="1" id="KW-0677">Repeat</keyword>
<feature type="compositionally biased region" description="Polar residues" evidence="3">
    <location>
        <begin position="313"/>
        <end position="332"/>
    </location>
</feature>
<gene>
    <name evidence="4" type="ORF">BDN70DRAFT_798939</name>
</gene>
<feature type="region of interest" description="Disordered" evidence="3">
    <location>
        <begin position="286"/>
        <end position="394"/>
    </location>
</feature>
<feature type="compositionally biased region" description="Polar residues" evidence="3">
    <location>
        <begin position="359"/>
        <end position="368"/>
    </location>
</feature>
<dbReference type="AlphaFoldDB" id="A0A9P5ZAK8"/>
<comment type="caution">
    <text evidence="4">The sequence shown here is derived from an EMBL/GenBank/DDBJ whole genome shotgun (WGS) entry which is preliminary data.</text>
</comment>
<dbReference type="GO" id="GO:0019888">
    <property type="term" value="F:protein phosphatase regulator activity"/>
    <property type="evidence" value="ECO:0007669"/>
    <property type="project" value="TreeGrafter"/>
</dbReference>
<dbReference type="SUPFAM" id="SSF48371">
    <property type="entry name" value="ARM repeat"/>
    <property type="match status" value="1"/>
</dbReference>
<dbReference type="EMBL" id="MU155149">
    <property type="protein sequence ID" value="KAF9483896.1"/>
    <property type="molecule type" value="Genomic_DNA"/>
</dbReference>
<feature type="region of interest" description="Disordered" evidence="3">
    <location>
        <begin position="895"/>
        <end position="941"/>
    </location>
</feature>
<dbReference type="InterPro" id="IPR011989">
    <property type="entry name" value="ARM-like"/>
</dbReference>
<feature type="compositionally biased region" description="Low complexity" evidence="3">
    <location>
        <begin position="906"/>
        <end position="941"/>
    </location>
</feature>
<dbReference type="PANTHER" id="PTHR10648:SF1">
    <property type="entry name" value="SERINE_THREONINE-PROTEIN PHOSPHATASE 4 REGULATORY SUBUNIT 1"/>
    <property type="match status" value="1"/>
</dbReference>
<dbReference type="PROSITE" id="PS50077">
    <property type="entry name" value="HEAT_REPEAT"/>
    <property type="match status" value="2"/>
</dbReference>
<dbReference type="GO" id="GO:0005737">
    <property type="term" value="C:cytoplasm"/>
    <property type="evidence" value="ECO:0007669"/>
    <property type="project" value="TreeGrafter"/>
</dbReference>
<feature type="compositionally biased region" description="Low complexity" evidence="3">
    <location>
        <begin position="333"/>
        <end position="350"/>
    </location>
</feature>
<dbReference type="PANTHER" id="PTHR10648">
    <property type="entry name" value="SERINE/THREONINE-PROTEIN PHOSPHATASE PP2A 65 KDA REGULATORY SUBUNIT"/>
    <property type="match status" value="1"/>
</dbReference>
<dbReference type="OrthoDB" id="340346at2759"/>
<accession>A0A9P5ZAK8</accession>
<evidence type="ECO:0000256" key="2">
    <source>
        <dbReference type="PROSITE-ProRule" id="PRU00103"/>
    </source>
</evidence>
<evidence type="ECO:0000256" key="1">
    <source>
        <dbReference type="ARBA" id="ARBA00022737"/>
    </source>
</evidence>
<feature type="non-terminal residue" evidence="4">
    <location>
        <position position="1"/>
    </location>
</feature>
<name>A0A9P5ZAK8_9AGAR</name>
<dbReference type="InterPro" id="IPR016024">
    <property type="entry name" value="ARM-type_fold"/>
</dbReference>
<dbReference type="Proteomes" id="UP000807469">
    <property type="component" value="Unassembled WGS sequence"/>
</dbReference>
<evidence type="ECO:0000256" key="3">
    <source>
        <dbReference type="SAM" id="MobiDB-lite"/>
    </source>
</evidence>
<dbReference type="InterPro" id="IPR021133">
    <property type="entry name" value="HEAT_type_2"/>
</dbReference>
<reference evidence="4" key="1">
    <citation type="submission" date="2020-11" db="EMBL/GenBank/DDBJ databases">
        <authorList>
            <consortium name="DOE Joint Genome Institute"/>
            <person name="Ahrendt S."/>
            <person name="Riley R."/>
            <person name="Andreopoulos W."/>
            <person name="Labutti K."/>
            <person name="Pangilinan J."/>
            <person name="Ruiz-Duenas F.J."/>
            <person name="Barrasa J.M."/>
            <person name="Sanchez-Garcia M."/>
            <person name="Camarero S."/>
            <person name="Miyauchi S."/>
            <person name="Serrano A."/>
            <person name="Linde D."/>
            <person name="Babiker R."/>
            <person name="Drula E."/>
            <person name="Ayuso-Fernandez I."/>
            <person name="Pacheco R."/>
            <person name="Padilla G."/>
            <person name="Ferreira P."/>
            <person name="Barriuso J."/>
            <person name="Kellner H."/>
            <person name="Castanera R."/>
            <person name="Alfaro M."/>
            <person name="Ramirez L."/>
            <person name="Pisabarro A.G."/>
            <person name="Kuo A."/>
            <person name="Tritt A."/>
            <person name="Lipzen A."/>
            <person name="He G."/>
            <person name="Yan M."/>
            <person name="Ng V."/>
            <person name="Cullen D."/>
            <person name="Martin F."/>
            <person name="Rosso M.-N."/>
            <person name="Henrissat B."/>
            <person name="Hibbett D."/>
            <person name="Martinez A.T."/>
            <person name="Grigoriev I.V."/>
        </authorList>
    </citation>
    <scope>NUCLEOTIDE SEQUENCE</scope>
    <source>
        <strain evidence="4">CIRM-BRFM 674</strain>
    </source>
</reference>
<protein>
    <submittedName>
        <fullName evidence="4">ARM repeat-containing protein</fullName>
    </submittedName>
</protein>
<sequence>PSAPRPSSLSPRPPSGTTRPIPQTPRPPLPSSTHPPVRPPAAPSPTDDPFPQPTDLAIDLVLDDDGLSTLEKIYLYSRSKASFHRIFIAHALPEYLLQVTPQEAIEYVQPLLNGLAMDDDELVKEALAAELVPVIWWFFTHCQIIPDNLNPEETYASSSTTVTISVQAFTPILGTLLLSSNPLVGGAARFAVVDLLSRMKKADDRELGAIHRQLPQHSPGEILHPWEIDRANLDDEDDDEPPLVVGLFGSNERSMFTEEILQQVVIGMGRLDVDCDYDTEVEQTAHAVRQEEPNRSLVEGDNSNPYFPPIPAPQQTYGNYTLPYNATNAPQTSSPQRSSHSPSPSNAFSPGMEFPPSIEESQALSARQGSGLHGGLVPIPLDTRAPSPSPSADEQAAVGRLSSMSLMAAVTASGTLGDETQRAFVKELERVGRDPVYWVRREASFALGALAKVVPEEVVHNSLLPLFEGLRWDSVWHVRHSALFALPAILSRLSPAQRRTVALETIVNLSQDPNSTVRLGVLEALGEVIHTFHIDADGPPGELIDLFLGRREDKRVRDGQQQSLLLSSPEESFYTDPKRHLICAFNFPAVALTLGGERWGELRATYLQIALDDSPGVHRTLAASLGELAKIIGPENAKKDLVGQWWSSIQTDDEEVRSRGIESTPAFIEVIGKEVGMELVQGMLTAWKEGKLRGWRERELIVKTLLSWVTLIDLDSTSLARAFLVTALEDNVAAVREAAISIVPDMYSFVSSKGEEAQLLNDLQNLAKSTNYRRRMTFIACQQALILATEKNGQPLISCDDDLLRSVADLANDAIEGVRIGISRFAALAHENFHHQSRAVPSILHDLVQQLSQDSSHEVRSYIAELSLRYKAGDNDVSLASSRGSRKRLMQLATFSRPPPAPSPSSSPSISIQQSTSESGTPGQTSSSSGEVSSVLSSDSSVGCHDTAGMLSLSSPNESIRALEGARVSSEDSKQFADPPPSSVIVTANGVYQEKFPDMEERYRFEFDDGTRSGSAGDGMTVPG</sequence>
<feature type="compositionally biased region" description="Low complexity" evidence="3">
    <location>
        <begin position="1"/>
        <end position="21"/>
    </location>
</feature>
<feature type="region of interest" description="Disordered" evidence="3">
    <location>
        <begin position="1"/>
        <end position="54"/>
    </location>
</feature>
<feature type="repeat" description="HEAT" evidence="2">
    <location>
        <begin position="602"/>
        <end position="640"/>
    </location>
</feature>
<proteinExistence type="predicted"/>
<keyword evidence="5" id="KW-1185">Reference proteome</keyword>
<dbReference type="Gene3D" id="1.25.10.10">
    <property type="entry name" value="Leucine-rich Repeat Variant"/>
    <property type="match status" value="1"/>
</dbReference>
<organism evidence="4 5">
    <name type="scientific">Pholiota conissans</name>
    <dbReference type="NCBI Taxonomy" id="109636"/>
    <lineage>
        <taxon>Eukaryota</taxon>
        <taxon>Fungi</taxon>
        <taxon>Dikarya</taxon>
        <taxon>Basidiomycota</taxon>
        <taxon>Agaricomycotina</taxon>
        <taxon>Agaricomycetes</taxon>
        <taxon>Agaricomycetidae</taxon>
        <taxon>Agaricales</taxon>
        <taxon>Agaricineae</taxon>
        <taxon>Strophariaceae</taxon>
        <taxon>Pholiota</taxon>
    </lineage>
</organism>
<evidence type="ECO:0000313" key="4">
    <source>
        <dbReference type="EMBL" id="KAF9483896.1"/>
    </source>
</evidence>
<evidence type="ECO:0000313" key="5">
    <source>
        <dbReference type="Proteomes" id="UP000807469"/>
    </source>
</evidence>
<dbReference type="InterPro" id="IPR051023">
    <property type="entry name" value="PP2A_Regulatory_Subunit_A"/>
</dbReference>
<feature type="region of interest" description="Disordered" evidence="3">
    <location>
        <begin position="962"/>
        <end position="985"/>
    </location>
</feature>
<feature type="compositionally biased region" description="Pro residues" evidence="3">
    <location>
        <begin position="36"/>
        <end position="52"/>
    </location>
</feature>